<dbReference type="GO" id="GO:0016209">
    <property type="term" value="F:antioxidant activity"/>
    <property type="evidence" value="ECO:0007669"/>
    <property type="project" value="InterPro"/>
</dbReference>
<dbReference type="GO" id="GO:0016853">
    <property type="term" value="F:isomerase activity"/>
    <property type="evidence" value="ECO:0007669"/>
    <property type="project" value="UniProtKB-KW"/>
</dbReference>
<evidence type="ECO:0000256" key="1">
    <source>
        <dbReference type="ARBA" id="ARBA00004196"/>
    </source>
</evidence>
<dbReference type="CDD" id="cd02966">
    <property type="entry name" value="TlpA_like_family"/>
    <property type="match status" value="1"/>
</dbReference>
<dbReference type="InterPro" id="IPR000866">
    <property type="entry name" value="AhpC/TSA"/>
</dbReference>
<reference evidence="8 9" key="1">
    <citation type="submission" date="2016-11" db="EMBL/GenBank/DDBJ databases">
        <authorList>
            <person name="Jaros S."/>
            <person name="Januszkiewicz K."/>
            <person name="Wedrychowicz H."/>
        </authorList>
    </citation>
    <scope>NUCLEOTIDE SEQUENCE [LARGE SCALE GENOMIC DNA]</scope>
    <source>
        <strain evidence="8 9">CGMCC 1.12145</strain>
    </source>
</reference>
<name>A0A1K1MBD7_9FLAO</name>
<sequence>MMKTRCKIIYSLLLFGMLMTGCTEKVKDGYTVKGTVAGGDNSVVKMTKYDYITRTSSVIDSTHMENGSFEFSGKTDAPDMVVLNFNNRYFANLFLENSAIEMTIDPEQKEGNMSSSVKAVVKGSVLHDTYTAITDEVASIRDEKKYKALTELGIAYNNAARNGEKEKAKKLYAELESLRDLSDEMQSRILAKKIGFLKQNHASPVAPVLLGFDFSERNLSFEEMTMIMDTLQGKATGTRMYEYFADEYEAIKRTRPGVKAPDFTLKTPENEGFSLSDIKDKYVLIDFWASWCKPCRASYPHLKELYAKYKDDGFEVLAVSTDSDHDAWNKAIEEDQTTWVHVVDTFSREGFPSDVSTLYAVPFLPTTYLLDKEGRIIAKNLHEEELDKKLEELFGK</sequence>
<dbReference type="EMBL" id="FPJE01000002">
    <property type="protein sequence ID" value="SFW19270.1"/>
    <property type="molecule type" value="Genomic_DNA"/>
</dbReference>
<dbReference type="Gene3D" id="3.40.30.10">
    <property type="entry name" value="Glutaredoxin"/>
    <property type="match status" value="1"/>
</dbReference>
<dbReference type="Pfam" id="PF14289">
    <property type="entry name" value="DUF4369"/>
    <property type="match status" value="1"/>
</dbReference>
<keyword evidence="3" id="KW-1015">Disulfide bond</keyword>
<organism evidence="8 9">
    <name type="scientific">Sinomicrobium oceani</name>
    <dbReference type="NCBI Taxonomy" id="1150368"/>
    <lineage>
        <taxon>Bacteria</taxon>
        <taxon>Pseudomonadati</taxon>
        <taxon>Bacteroidota</taxon>
        <taxon>Flavobacteriia</taxon>
        <taxon>Flavobacteriales</taxon>
        <taxon>Flavobacteriaceae</taxon>
        <taxon>Sinomicrobium</taxon>
    </lineage>
</organism>
<evidence type="ECO:0000256" key="6">
    <source>
        <dbReference type="SAM" id="SignalP"/>
    </source>
</evidence>
<accession>A0A1K1MBD7</accession>
<dbReference type="PANTHER" id="PTHR42852:SF6">
    <property type="entry name" value="THIOL:DISULFIDE INTERCHANGE PROTEIN DSBE"/>
    <property type="match status" value="1"/>
</dbReference>
<evidence type="ECO:0000313" key="8">
    <source>
        <dbReference type="EMBL" id="SFW19270.1"/>
    </source>
</evidence>
<protein>
    <submittedName>
        <fullName evidence="8">Thiol-disulfide isomerase or thioredoxin</fullName>
    </submittedName>
</protein>
<dbReference type="Pfam" id="PF00578">
    <property type="entry name" value="AhpC-TSA"/>
    <property type="match status" value="1"/>
</dbReference>
<feature type="chain" id="PRO_5013267219" evidence="6">
    <location>
        <begin position="23"/>
        <end position="396"/>
    </location>
</feature>
<dbReference type="PANTHER" id="PTHR42852">
    <property type="entry name" value="THIOL:DISULFIDE INTERCHANGE PROTEIN DSBE"/>
    <property type="match status" value="1"/>
</dbReference>
<keyword evidence="2" id="KW-0201">Cytochrome c-type biogenesis</keyword>
<comment type="subcellular location">
    <subcellularLocation>
        <location evidence="1">Cell envelope</location>
    </subcellularLocation>
</comment>
<dbReference type="Proteomes" id="UP000182248">
    <property type="component" value="Unassembled WGS sequence"/>
</dbReference>
<dbReference type="GO" id="GO:0017004">
    <property type="term" value="P:cytochrome complex assembly"/>
    <property type="evidence" value="ECO:0007669"/>
    <property type="project" value="UniProtKB-KW"/>
</dbReference>
<evidence type="ECO:0000313" key="9">
    <source>
        <dbReference type="Proteomes" id="UP000182248"/>
    </source>
</evidence>
<dbReference type="STRING" id="1150368.SAMN02927921_00463"/>
<dbReference type="PROSITE" id="PS51352">
    <property type="entry name" value="THIOREDOXIN_2"/>
    <property type="match status" value="1"/>
</dbReference>
<dbReference type="PROSITE" id="PS51257">
    <property type="entry name" value="PROKAR_LIPOPROTEIN"/>
    <property type="match status" value="1"/>
</dbReference>
<keyword evidence="8" id="KW-0413">Isomerase</keyword>
<keyword evidence="6" id="KW-0732">Signal</keyword>
<gene>
    <name evidence="8" type="ORF">SAMN02927921_00463</name>
</gene>
<keyword evidence="4" id="KW-0676">Redox-active center</keyword>
<evidence type="ECO:0000256" key="2">
    <source>
        <dbReference type="ARBA" id="ARBA00022748"/>
    </source>
</evidence>
<evidence type="ECO:0000256" key="4">
    <source>
        <dbReference type="ARBA" id="ARBA00023284"/>
    </source>
</evidence>
<keyword evidence="5" id="KW-0175">Coiled coil</keyword>
<dbReference type="InterPro" id="IPR050553">
    <property type="entry name" value="Thioredoxin_ResA/DsbE_sf"/>
</dbReference>
<evidence type="ECO:0000256" key="3">
    <source>
        <dbReference type="ARBA" id="ARBA00023157"/>
    </source>
</evidence>
<proteinExistence type="predicted"/>
<evidence type="ECO:0000256" key="5">
    <source>
        <dbReference type="SAM" id="Coils"/>
    </source>
</evidence>
<feature type="coiled-coil region" evidence="5">
    <location>
        <begin position="161"/>
        <end position="188"/>
    </location>
</feature>
<dbReference type="InterPro" id="IPR036249">
    <property type="entry name" value="Thioredoxin-like_sf"/>
</dbReference>
<feature type="domain" description="Thioredoxin" evidence="7">
    <location>
        <begin position="254"/>
        <end position="396"/>
    </location>
</feature>
<dbReference type="AlphaFoldDB" id="A0A1K1MBD7"/>
<dbReference type="OrthoDB" id="1069091at2"/>
<dbReference type="SUPFAM" id="SSF52833">
    <property type="entry name" value="Thioredoxin-like"/>
    <property type="match status" value="1"/>
</dbReference>
<keyword evidence="9" id="KW-1185">Reference proteome</keyword>
<dbReference type="InterPro" id="IPR013766">
    <property type="entry name" value="Thioredoxin_domain"/>
</dbReference>
<dbReference type="GO" id="GO:0016491">
    <property type="term" value="F:oxidoreductase activity"/>
    <property type="evidence" value="ECO:0007669"/>
    <property type="project" value="InterPro"/>
</dbReference>
<dbReference type="GO" id="GO:0030313">
    <property type="term" value="C:cell envelope"/>
    <property type="evidence" value="ECO:0007669"/>
    <property type="project" value="UniProtKB-SubCell"/>
</dbReference>
<dbReference type="InterPro" id="IPR025380">
    <property type="entry name" value="DUF4369"/>
</dbReference>
<feature type="signal peptide" evidence="6">
    <location>
        <begin position="1"/>
        <end position="22"/>
    </location>
</feature>
<evidence type="ECO:0000259" key="7">
    <source>
        <dbReference type="PROSITE" id="PS51352"/>
    </source>
</evidence>